<evidence type="ECO:0000313" key="3">
    <source>
        <dbReference type="EMBL" id="GMT06995.1"/>
    </source>
</evidence>
<evidence type="ECO:0000313" key="4">
    <source>
        <dbReference type="Proteomes" id="UP001432027"/>
    </source>
</evidence>
<sequence>RSVGSGGGRGKKKVVPAEPGRRTKAKRAMQPIATSTLKVGRLLMDGAQELKPTPLFHKRRRLWEVGKPEEKAEDEPLADHPDWTHITPTHFTAHRILPQPLPMNYDLLGNERLLERKKKDDEMKQQRWKQVDWMERKREENQDLPKYIRPQLLLQYKKALEEAELLEKSNDQELAAMSLISLNEKSAQEEEEARRRHQAQYSAARAVYEGRYGKEHTKAMKKIHGRKEEIQSWMMEDLEERIRSIETEINNLDVCGVGGPQSAKKQLRSGRPSVATVPIDYVPEPEPEVPKKRAKPNSMQPLSFLLSETGIYRDLRRLGKLDLLHGRAISTFKATIDNQKLIYESKSYPRGQPLFIQTEAYPWFPVIILSMNEGWVQFRSSIPGDTRCVTATIEDLEAGRVLVSKLPR</sequence>
<keyword evidence="1" id="KW-0175">Coiled coil</keyword>
<reference evidence="3" key="1">
    <citation type="submission" date="2023-10" db="EMBL/GenBank/DDBJ databases">
        <title>Genome assembly of Pristionchus species.</title>
        <authorList>
            <person name="Yoshida K."/>
            <person name="Sommer R.J."/>
        </authorList>
    </citation>
    <scope>NUCLEOTIDE SEQUENCE</scope>
    <source>
        <strain evidence="3">RS0144</strain>
    </source>
</reference>
<evidence type="ECO:0000256" key="1">
    <source>
        <dbReference type="SAM" id="Coils"/>
    </source>
</evidence>
<feature type="non-terminal residue" evidence="3">
    <location>
        <position position="1"/>
    </location>
</feature>
<dbReference type="AlphaFoldDB" id="A0AAV5UIW4"/>
<feature type="coiled-coil region" evidence="1">
    <location>
        <begin position="156"/>
        <end position="207"/>
    </location>
</feature>
<name>A0AAV5UIW4_9BILA</name>
<accession>A0AAV5UIW4</accession>
<dbReference type="EMBL" id="BTSX01000006">
    <property type="protein sequence ID" value="GMT06995.1"/>
    <property type="molecule type" value="Genomic_DNA"/>
</dbReference>
<protein>
    <submittedName>
        <fullName evidence="3">Uncharacterized protein</fullName>
    </submittedName>
</protein>
<comment type="caution">
    <text evidence="3">The sequence shown here is derived from an EMBL/GenBank/DDBJ whole genome shotgun (WGS) entry which is preliminary data.</text>
</comment>
<evidence type="ECO:0000256" key="2">
    <source>
        <dbReference type="SAM" id="MobiDB-lite"/>
    </source>
</evidence>
<keyword evidence="4" id="KW-1185">Reference proteome</keyword>
<dbReference type="Proteomes" id="UP001432027">
    <property type="component" value="Unassembled WGS sequence"/>
</dbReference>
<gene>
    <name evidence="3" type="ORF">PENTCL1PPCAC_29169</name>
</gene>
<feature type="region of interest" description="Disordered" evidence="2">
    <location>
        <begin position="1"/>
        <end position="30"/>
    </location>
</feature>
<proteinExistence type="predicted"/>
<organism evidence="3 4">
    <name type="scientific">Pristionchus entomophagus</name>
    <dbReference type="NCBI Taxonomy" id="358040"/>
    <lineage>
        <taxon>Eukaryota</taxon>
        <taxon>Metazoa</taxon>
        <taxon>Ecdysozoa</taxon>
        <taxon>Nematoda</taxon>
        <taxon>Chromadorea</taxon>
        <taxon>Rhabditida</taxon>
        <taxon>Rhabditina</taxon>
        <taxon>Diplogasteromorpha</taxon>
        <taxon>Diplogasteroidea</taxon>
        <taxon>Neodiplogasteridae</taxon>
        <taxon>Pristionchus</taxon>
    </lineage>
</organism>